<dbReference type="RefSeq" id="WP_163679458.1">
    <property type="nucleotide sequence ID" value="NZ_JAAIYP010000038.1"/>
</dbReference>
<keyword evidence="2" id="KW-0597">Phosphoprotein</keyword>
<reference evidence="5 6" key="1">
    <citation type="submission" date="2020-02" db="EMBL/GenBank/DDBJ databases">
        <authorList>
            <person name="Dziuba M."/>
            <person name="Kuznetsov B."/>
            <person name="Mardanov A."/>
            <person name="Ravin N."/>
            <person name="Grouzdev D."/>
        </authorList>
    </citation>
    <scope>NUCLEOTIDE SEQUENCE [LARGE SCALE GENOMIC DNA]</scope>
    <source>
        <strain evidence="5 6">SpK</strain>
    </source>
</reference>
<dbReference type="InterPro" id="IPR016032">
    <property type="entry name" value="Sig_transdc_resp-reg_C-effctor"/>
</dbReference>
<evidence type="ECO:0000313" key="5">
    <source>
        <dbReference type="EMBL" id="NFV80710.1"/>
    </source>
</evidence>
<dbReference type="GO" id="GO:0000160">
    <property type="term" value="P:phosphorelay signal transduction system"/>
    <property type="evidence" value="ECO:0007669"/>
    <property type="project" value="InterPro"/>
</dbReference>
<sequence length="213" mass="22916">MTIVVAGENRLAKDNLVSSIQASFKVNTLALDKIDDVVEAAGDIGGEALVLLDYEMGAAAHGLQALRQRLHYHPRVALYSAPGNADEAMRCLNLGYDGYMPRTMSASAIVCAIQLMMRGERFVPSITIDGGSRPLPGLAVSVPMLSPRQTEILGLVATGASNKHIARALQVEEVTVKSHVKAIFRKLGVHTRTEAARYVLTGNGNVRRVEILN</sequence>
<feature type="domain" description="Response regulatory" evidence="4">
    <location>
        <begin position="2"/>
        <end position="117"/>
    </location>
</feature>
<protein>
    <submittedName>
        <fullName evidence="5">Response regulator transcription factor</fullName>
    </submittedName>
</protein>
<dbReference type="PANTHER" id="PTHR45566">
    <property type="entry name" value="HTH-TYPE TRANSCRIPTIONAL REGULATOR YHJB-RELATED"/>
    <property type="match status" value="1"/>
</dbReference>
<dbReference type="Gene3D" id="3.40.50.2300">
    <property type="match status" value="1"/>
</dbReference>
<dbReference type="SUPFAM" id="SSF52172">
    <property type="entry name" value="CheY-like"/>
    <property type="match status" value="1"/>
</dbReference>
<dbReference type="Pfam" id="PF00196">
    <property type="entry name" value="GerE"/>
    <property type="match status" value="1"/>
</dbReference>
<keyword evidence="1" id="KW-0238">DNA-binding</keyword>
<evidence type="ECO:0000256" key="1">
    <source>
        <dbReference type="ARBA" id="ARBA00023125"/>
    </source>
</evidence>
<dbReference type="AlphaFoldDB" id="A0A7C9UWY6"/>
<dbReference type="Proteomes" id="UP000480684">
    <property type="component" value="Unassembled WGS sequence"/>
</dbReference>
<dbReference type="SMART" id="SM00421">
    <property type="entry name" value="HTH_LUXR"/>
    <property type="match status" value="1"/>
</dbReference>
<dbReference type="SUPFAM" id="SSF46894">
    <property type="entry name" value="C-terminal effector domain of the bipartite response regulators"/>
    <property type="match status" value="1"/>
</dbReference>
<proteinExistence type="predicted"/>
<dbReference type="PANTHER" id="PTHR45566:SF1">
    <property type="entry name" value="HTH-TYPE TRANSCRIPTIONAL REGULATOR YHJB-RELATED"/>
    <property type="match status" value="1"/>
</dbReference>
<dbReference type="InterPro" id="IPR001789">
    <property type="entry name" value="Sig_transdc_resp-reg_receiver"/>
</dbReference>
<organism evidence="5 6">
    <name type="scientific">Magnetospirillum aberrantis SpK</name>
    <dbReference type="NCBI Taxonomy" id="908842"/>
    <lineage>
        <taxon>Bacteria</taxon>
        <taxon>Pseudomonadati</taxon>
        <taxon>Pseudomonadota</taxon>
        <taxon>Alphaproteobacteria</taxon>
        <taxon>Rhodospirillales</taxon>
        <taxon>Rhodospirillaceae</taxon>
        <taxon>Magnetospirillum</taxon>
    </lineage>
</organism>
<accession>A0A7C9UWY6</accession>
<dbReference type="InterPro" id="IPR000792">
    <property type="entry name" value="Tscrpt_reg_LuxR_C"/>
</dbReference>
<feature type="domain" description="HTH luxR-type" evidence="3">
    <location>
        <begin position="138"/>
        <end position="203"/>
    </location>
</feature>
<evidence type="ECO:0000256" key="2">
    <source>
        <dbReference type="PROSITE-ProRule" id="PRU00169"/>
    </source>
</evidence>
<dbReference type="InterPro" id="IPR036388">
    <property type="entry name" value="WH-like_DNA-bd_sf"/>
</dbReference>
<dbReference type="GO" id="GO:0006355">
    <property type="term" value="P:regulation of DNA-templated transcription"/>
    <property type="evidence" value="ECO:0007669"/>
    <property type="project" value="InterPro"/>
</dbReference>
<evidence type="ECO:0000259" key="4">
    <source>
        <dbReference type="PROSITE" id="PS50110"/>
    </source>
</evidence>
<dbReference type="PROSITE" id="PS50110">
    <property type="entry name" value="RESPONSE_REGULATORY"/>
    <property type="match status" value="1"/>
</dbReference>
<gene>
    <name evidence="5" type="ORF">G4223_11385</name>
</gene>
<dbReference type="CDD" id="cd06170">
    <property type="entry name" value="LuxR_C_like"/>
    <property type="match status" value="1"/>
</dbReference>
<dbReference type="InterPro" id="IPR051015">
    <property type="entry name" value="EvgA-like"/>
</dbReference>
<dbReference type="PROSITE" id="PS00622">
    <property type="entry name" value="HTH_LUXR_1"/>
    <property type="match status" value="1"/>
</dbReference>
<name>A0A7C9UWY6_9PROT</name>
<dbReference type="EMBL" id="JAAIYP010000038">
    <property type="protein sequence ID" value="NFV80710.1"/>
    <property type="molecule type" value="Genomic_DNA"/>
</dbReference>
<comment type="caution">
    <text evidence="5">The sequence shown here is derived from an EMBL/GenBank/DDBJ whole genome shotgun (WGS) entry which is preliminary data.</text>
</comment>
<dbReference type="Gene3D" id="1.10.10.10">
    <property type="entry name" value="Winged helix-like DNA-binding domain superfamily/Winged helix DNA-binding domain"/>
    <property type="match status" value="1"/>
</dbReference>
<evidence type="ECO:0000259" key="3">
    <source>
        <dbReference type="PROSITE" id="PS50043"/>
    </source>
</evidence>
<keyword evidence="6" id="KW-1185">Reference proteome</keyword>
<evidence type="ECO:0000313" key="6">
    <source>
        <dbReference type="Proteomes" id="UP000480684"/>
    </source>
</evidence>
<dbReference type="PROSITE" id="PS50043">
    <property type="entry name" value="HTH_LUXR_2"/>
    <property type="match status" value="1"/>
</dbReference>
<feature type="modified residue" description="4-aspartylphosphate" evidence="2">
    <location>
        <position position="53"/>
    </location>
</feature>
<dbReference type="GO" id="GO:0003677">
    <property type="term" value="F:DNA binding"/>
    <property type="evidence" value="ECO:0007669"/>
    <property type="project" value="UniProtKB-KW"/>
</dbReference>
<dbReference type="InterPro" id="IPR011006">
    <property type="entry name" value="CheY-like_superfamily"/>
</dbReference>
<dbReference type="PRINTS" id="PR00038">
    <property type="entry name" value="HTHLUXR"/>
</dbReference>